<dbReference type="Pfam" id="PF13365">
    <property type="entry name" value="Trypsin_2"/>
    <property type="match status" value="1"/>
</dbReference>
<dbReference type="Pfam" id="PF00498">
    <property type="entry name" value="FHA"/>
    <property type="match status" value="1"/>
</dbReference>
<feature type="region of interest" description="Disordered" evidence="1">
    <location>
        <begin position="459"/>
        <end position="486"/>
    </location>
</feature>
<proteinExistence type="predicted"/>
<dbReference type="InterPro" id="IPR008984">
    <property type="entry name" value="SMAD_FHA_dom_sf"/>
</dbReference>
<dbReference type="SUPFAM" id="SSF48452">
    <property type="entry name" value="TPR-like"/>
    <property type="match status" value="1"/>
</dbReference>
<accession>A0A6I3SKL7</accession>
<comment type="caution">
    <text evidence="4">The sequence shown here is derived from an EMBL/GenBank/DDBJ whole genome shotgun (WGS) entry which is preliminary data.</text>
</comment>
<dbReference type="PANTHER" id="PTHR23308">
    <property type="entry name" value="NUCLEAR INHIBITOR OF PROTEIN PHOSPHATASE-1"/>
    <property type="match status" value="1"/>
</dbReference>
<dbReference type="AlphaFoldDB" id="A0A6I3SKL7"/>
<gene>
    <name evidence="4" type="ORF">GJ688_10085</name>
</gene>
<feature type="region of interest" description="Disordered" evidence="1">
    <location>
        <begin position="183"/>
        <end position="226"/>
    </location>
</feature>
<dbReference type="RefSeq" id="WP_155476427.1">
    <property type="nucleotide sequence ID" value="NZ_WNKU01000010.1"/>
</dbReference>
<dbReference type="OrthoDB" id="189537at2"/>
<evidence type="ECO:0000313" key="4">
    <source>
        <dbReference type="EMBL" id="MTV49326.1"/>
    </source>
</evidence>
<evidence type="ECO:0000313" key="5">
    <source>
        <dbReference type="Proteomes" id="UP000430670"/>
    </source>
</evidence>
<dbReference type="InterPro" id="IPR011990">
    <property type="entry name" value="TPR-like_helical_dom_sf"/>
</dbReference>
<dbReference type="SUPFAM" id="SSF50494">
    <property type="entry name" value="Trypsin-like serine proteases"/>
    <property type="match status" value="1"/>
</dbReference>
<feature type="compositionally biased region" description="Basic and acidic residues" evidence="1">
    <location>
        <begin position="189"/>
        <end position="201"/>
    </location>
</feature>
<keyword evidence="5" id="KW-1185">Reference proteome</keyword>
<name>A0A6I3SKL7_HELMO</name>
<keyword evidence="2" id="KW-0472">Membrane</keyword>
<sequence>MHTSSRLFRQIMGIMLAFVLLCQMGYPEIAHAGESFPSNVSGVDVTKPAVVEVQAGATATFRFSDRAWPIAVGGVASGLVVNPDGVIVTSSRIVDLLKKDQTSIRQALADRFFDEVQKQVGRRLSESERLGIAQNTTLMEEVKTYQQVLLSDGQKYDFQLLWAGSPPQEVVLNNAPVVSYRPKASTTKTVKEEGVEPRQDEGVSPVPTPAEEPAEVEQPVPVTSYPSNREFDALQEVAVVKIQAEKMPSMLLSPAGESDSSKTATVIGFPGNAAPTALLTPGTVTEVAENPGTIVSSKTGKGKEAYGSLLDIEATLAPAAASGPVVTDDGRIVGLAGKTAKGTGLYPMVNSQAVLEALQKAGQSNKASDTTSVYAKALSMYNQGYTSKAISILDDVLDMFPHHGPAKAMLADAKARLENGDDRIYWPDFILHSVITLLIAAVGGTYLWIRYKKGRRKQSSAKGTVSSNSEDITSSTSEQKASSSPISFLISKEEKNSPNNESPIDNNMVVSASELPSLGTDSSDSGSIQDASVDRMSNSKAFTESAATDDSNGKGQEKIPSPVASIKQQNAVIPVIEFFSGMLAGRKYVIPKKGLLIGRDPSACQIALKDPVISKQHLFIGPDPFDRNSIIVTDKMSTNGTFINSPDGEKLVGSLPLKDGDKVFLGKQNGFVLRLTDEE</sequence>
<organism evidence="4 5">
    <name type="scientific">Heliobacterium mobile</name>
    <name type="common">Heliobacillus mobilis</name>
    <dbReference type="NCBI Taxonomy" id="28064"/>
    <lineage>
        <taxon>Bacteria</taxon>
        <taxon>Bacillati</taxon>
        <taxon>Bacillota</taxon>
        <taxon>Clostridia</taxon>
        <taxon>Eubacteriales</taxon>
        <taxon>Heliobacteriaceae</taxon>
        <taxon>Heliobacterium</taxon>
    </lineage>
</organism>
<evidence type="ECO:0000256" key="1">
    <source>
        <dbReference type="SAM" id="MobiDB-lite"/>
    </source>
</evidence>
<dbReference type="Gene3D" id="2.60.200.20">
    <property type="match status" value="1"/>
</dbReference>
<dbReference type="PROSITE" id="PS50006">
    <property type="entry name" value="FHA_DOMAIN"/>
    <property type="match status" value="1"/>
</dbReference>
<dbReference type="EMBL" id="WNKU01000010">
    <property type="protein sequence ID" value="MTV49326.1"/>
    <property type="molecule type" value="Genomic_DNA"/>
</dbReference>
<dbReference type="SUPFAM" id="SSF49879">
    <property type="entry name" value="SMAD/FHA domain"/>
    <property type="match status" value="1"/>
</dbReference>
<reference evidence="4 5" key="1">
    <citation type="submission" date="2019-11" db="EMBL/GenBank/DDBJ databases">
        <title>Whole-genome sequence of a the green, strictly anaerobic photosynthetic bacterium Heliobacillus mobilis DSM 6151.</title>
        <authorList>
            <person name="Kyndt J.A."/>
            <person name="Meyer T.E."/>
        </authorList>
    </citation>
    <scope>NUCLEOTIDE SEQUENCE [LARGE SCALE GENOMIC DNA]</scope>
    <source>
        <strain evidence="4 5">DSM 6151</strain>
    </source>
</reference>
<dbReference type="InterPro" id="IPR000253">
    <property type="entry name" value="FHA_dom"/>
</dbReference>
<evidence type="ECO:0000259" key="3">
    <source>
        <dbReference type="PROSITE" id="PS50006"/>
    </source>
</evidence>
<dbReference type="Proteomes" id="UP000430670">
    <property type="component" value="Unassembled WGS sequence"/>
</dbReference>
<feature type="transmembrane region" description="Helical" evidence="2">
    <location>
        <begin position="429"/>
        <end position="449"/>
    </location>
</feature>
<feature type="region of interest" description="Disordered" evidence="1">
    <location>
        <begin position="515"/>
        <end position="562"/>
    </location>
</feature>
<feature type="compositionally biased region" description="Low complexity" evidence="1">
    <location>
        <begin position="464"/>
        <end position="484"/>
    </location>
</feature>
<dbReference type="Gene3D" id="2.40.10.120">
    <property type="match status" value="1"/>
</dbReference>
<dbReference type="InterPro" id="IPR050923">
    <property type="entry name" value="Cell_Proc_Reg/RNA_Proc"/>
</dbReference>
<dbReference type="SMART" id="SM00240">
    <property type="entry name" value="FHA"/>
    <property type="match status" value="1"/>
</dbReference>
<feature type="compositionally biased region" description="Polar residues" evidence="1">
    <location>
        <begin position="519"/>
        <end position="550"/>
    </location>
</feature>
<dbReference type="CDD" id="cd00060">
    <property type="entry name" value="FHA"/>
    <property type="match status" value="1"/>
</dbReference>
<keyword evidence="2" id="KW-0812">Transmembrane</keyword>
<keyword evidence="2" id="KW-1133">Transmembrane helix</keyword>
<protein>
    <submittedName>
        <fullName evidence="4">FHA domain-containing protein</fullName>
    </submittedName>
</protein>
<feature type="domain" description="FHA" evidence="3">
    <location>
        <begin position="595"/>
        <end position="644"/>
    </location>
</feature>
<dbReference type="InterPro" id="IPR009003">
    <property type="entry name" value="Peptidase_S1_PA"/>
</dbReference>
<evidence type="ECO:0000256" key="2">
    <source>
        <dbReference type="SAM" id="Phobius"/>
    </source>
</evidence>